<dbReference type="GO" id="GO:0045505">
    <property type="term" value="F:dynein intermediate chain binding"/>
    <property type="evidence" value="ECO:0007669"/>
    <property type="project" value="InterPro"/>
</dbReference>
<dbReference type="Proteomes" id="UP000663872">
    <property type="component" value="Unassembled WGS sequence"/>
</dbReference>
<feature type="domain" description="Dynein heavy chain region D6 P-loop" evidence="1">
    <location>
        <begin position="144"/>
        <end position="252"/>
    </location>
</feature>
<dbReference type="PANTHER" id="PTHR22878:SF63">
    <property type="entry name" value="DYNEIN AXONEMAL HEAVY CHAIN 10"/>
    <property type="match status" value="1"/>
</dbReference>
<dbReference type="EMBL" id="CAJNYV010000301">
    <property type="protein sequence ID" value="CAF3355520.1"/>
    <property type="molecule type" value="Genomic_DNA"/>
</dbReference>
<accession>A0A820STH0</accession>
<dbReference type="Pfam" id="PF18199">
    <property type="entry name" value="Dynein_C"/>
    <property type="match status" value="1"/>
</dbReference>
<feature type="domain" description="Dynein heavy chain AAA lid" evidence="2">
    <location>
        <begin position="283"/>
        <end position="339"/>
    </location>
</feature>
<gene>
    <name evidence="6" type="ORF">GRG538_LOCUS6305</name>
    <name evidence="5" type="ORF">KIK155_LOCUS3999</name>
    <name evidence="9" type="ORF">QYT958_LOCUS26615</name>
    <name evidence="4" type="ORF">TIS948_LOCUS22688</name>
    <name evidence="8" type="ORF">TOA249_LOCUS14828</name>
    <name evidence="7" type="ORF">UJA718_LOCUS23385</name>
</gene>
<dbReference type="Proteomes" id="UP000663848">
    <property type="component" value="Unassembled WGS sequence"/>
</dbReference>
<evidence type="ECO:0000313" key="9">
    <source>
        <dbReference type="EMBL" id="CAF4843460.1"/>
    </source>
</evidence>
<evidence type="ECO:0000313" key="8">
    <source>
        <dbReference type="EMBL" id="CAF4663430.1"/>
    </source>
</evidence>
<proteinExistence type="predicted"/>
<dbReference type="InterPro" id="IPR042219">
    <property type="entry name" value="AAA_lid_11_sf"/>
</dbReference>
<dbReference type="OrthoDB" id="10251809at2759"/>
<keyword evidence="10" id="KW-1185">Reference proteome</keyword>
<sequence>MFTLLMALRIDLRRGRIRYDEFQVLIKGGASLDLNTCPSKPFCWLNDSSWLNLLELSRLKEFYDVIDRLQKNERTVKDWFDKQSSLPETFENLNEFHRFLFIRCISPDRTISEARNYIQHSLGIKYLEILVPNLELLCDESDVKTSLLVLLSSGADPTANIQTLAKKKNIDLYIVSMGQGQNILARRFLQQTIQSGRWLLLQNAHLGLDYLEEFHQTLMTMDTCDPTCRVWLTTETHSEFPIEILHSSIKFTNEPPQGVRAGLKHTYGLMTQDKLEYIESVYWCPLLYTTSFLHSILQERRKFGPLEWNIPCEFNQTDWEASVQYIQNHLDDLNSKLKWFDDGLFSMDFKFYDEYMIPKAKRVEDYLDAIDRCPLIDSPQIFGLHANADITYSTNRTKFMLEKILQIQPKEATANLSGGETRDTIVHHLVNEMLIKLPLSFIPHESLRQILDSIFDGRVPIDWTKYSWESSELGFWFSELLDRYIQYNNWLNYSRPKCFWITGFFNPNGFLTAMRQEVTRMHHEWSLDTVTIDNMVLRSSKDDIREAPTAANA</sequence>
<dbReference type="EMBL" id="CAJOBR010006417">
    <property type="protein sequence ID" value="CAF4843460.1"/>
    <property type="molecule type" value="Genomic_DNA"/>
</dbReference>
<reference evidence="7" key="1">
    <citation type="submission" date="2021-02" db="EMBL/GenBank/DDBJ databases">
        <authorList>
            <person name="Nowell W R."/>
        </authorList>
    </citation>
    <scope>NUCLEOTIDE SEQUENCE</scope>
</reference>
<dbReference type="InterPro" id="IPR004273">
    <property type="entry name" value="Dynein_heavy_D6_P-loop"/>
</dbReference>
<dbReference type="InterPro" id="IPR026983">
    <property type="entry name" value="DHC"/>
</dbReference>
<dbReference type="EMBL" id="CAJOBP010005068">
    <property type="protein sequence ID" value="CAF4459317.1"/>
    <property type="molecule type" value="Genomic_DNA"/>
</dbReference>
<dbReference type="Gene3D" id="3.40.50.300">
    <property type="entry name" value="P-loop containing nucleotide triphosphate hydrolases"/>
    <property type="match status" value="1"/>
</dbReference>
<comment type="caution">
    <text evidence="7">The sequence shown here is derived from an EMBL/GenBank/DDBJ whole genome shotgun (WGS) entry which is preliminary data.</text>
</comment>
<dbReference type="Gene3D" id="3.10.490.20">
    <property type="match status" value="1"/>
</dbReference>
<dbReference type="InterPro" id="IPR041228">
    <property type="entry name" value="Dynein_C"/>
</dbReference>
<name>A0A820STH0_9BILA</name>
<evidence type="ECO:0000313" key="5">
    <source>
        <dbReference type="EMBL" id="CAF3355520.1"/>
    </source>
</evidence>
<dbReference type="GO" id="GO:0030286">
    <property type="term" value="C:dynein complex"/>
    <property type="evidence" value="ECO:0007669"/>
    <property type="project" value="InterPro"/>
</dbReference>
<organism evidence="7 10">
    <name type="scientific">Rotaria socialis</name>
    <dbReference type="NCBI Taxonomy" id="392032"/>
    <lineage>
        <taxon>Eukaryota</taxon>
        <taxon>Metazoa</taxon>
        <taxon>Spiralia</taxon>
        <taxon>Gnathifera</taxon>
        <taxon>Rotifera</taxon>
        <taxon>Eurotatoria</taxon>
        <taxon>Bdelloidea</taxon>
        <taxon>Philodinida</taxon>
        <taxon>Philodinidae</taxon>
        <taxon>Rotaria</taxon>
    </lineage>
</organism>
<dbReference type="EMBL" id="CAJNYT010000648">
    <property type="protein sequence ID" value="CAF3359655.1"/>
    <property type="molecule type" value="Genomic_DNA"/>
</dbReference>
<dbReference type="PANTHER" id="PTHR22878">
    <property type="entry name" value="DYNEIN HEAVY CHAIN 6, AXONEMAL-LIKE-RELATED"/>
    <property type="match status" value="1"/>
</dbReference>
<dbReference type="Gene3D" id="1.10.8.720">
    <property type="entry name" value="Region D6 of dynein motor"/>
    <property type="match status" value="2"/>
</dbReference>
<dbReference type="Proteomes" id="UP000663825">
    <property type="component" value="Unassembled WGS sequence"/>
</dbReference>
<dbReference type="EMBL" id="CAJNXB010003886">
    <property type="protein sequence ID" value="CAF3344497.1"/>
    <property type="molecule type" value="Genomic_DNA"/>
</dbReference>
<evidence type="ECO:0000313" key="7">
    <source>
        <dbReference type="EMBL" id="CAF4459317.1"/>
    </source>
</evidence>
<dbReference type="Proteomes" id="UP000663873">
    <property type="component" value="Unassembled WGS sequence"/>
</dbReference>
<dbReference type="Proteomes" id="UP000663865">
    <property type="component" value="Unassembled WGS sequence"/>
</dbReference>
<dbReference type="InterPro" id="IPR027417">
    <property type="entry name" value="P-loop_NTPase"/>
</dbReference>
<evidence type="ECO:0000259" key="3">
    <source>
        <dbReference type="Pfam" id="PF18199"/>
    </source>
</evidence>
<dbReference type="GO" id="GO:0007018">
    <property type="term" value="P:microtubule-based movement"/>
    <property type="evidence" value="ECO:0007669"/>
    <property type="project" value="InterPro"/>
</dbReference>
<evidence type="ECO:0008006" key="11">
    <source>
        <dbReference type="Google" id="ProtNLM"/>
    </source>
</evidence>
<dbReference type="Proteomes" id="UP000663838">
    <property type="component" value="Unassembled WGS sequence"/>
</dbReference>
<protein>
    <recommendedName>
        <fullName evidence="11">Dynein heavy chain</fullName>
    </recommendedName>
</protein>
<evidence type="ECO:0000313" key="10">
    <source>
        <dbReference type="Proteomes" id="UP000663873"/>
    </source>
</evidence>
<dbReference type="AlphaFoldDB" id="A0A820STH0"/>
<evidence type="ECO:0000313" key="6">
    <source>
        <dbReference type="EMBL" id="CAF3359655.1"/>
    </source>
</evidence>
<dbReference type="InterPro" id="IPR043160">
    <property type="entry name" value="Dynein_C_barrel"/>
</dbReference>
<dbReference type="Gene3D" id="1.20.1270.280">
    <property type="match status" value="1"/>
</dbReference>
<dbReference type="GO" id="GO:0008569">
    <property type="term" value="F:minus-end-directed microtubule motor activity"/>
    <property type="evidence" value="ECO:0007669"/>
    <property type="project" value="InterPro"/>
</dbReference>
<dbReference type="Pfam" id="PF18198">
    <property type="entry name" value="AAA_lid_11"/>
    <property type="match status" value="1"/>
</dbReference>
<dbReference type="EMBL" id="CAJOBS010000937">
    <property type="protein sequence ID" value="CAF4663430.1"/>
    <property type="molecule type" value="Genomic_DNA"/>
</dbReference>
<evidence type="ECO:0000259" key="2">
    <source>
        <dbReference type="Pfam" id="PF18198"/>
    </source>
</evidence>
<dbReference type="FunFam" id="3.40.50.300:FF:000320">
    <property type="entry name" value="Dynein, axonemal, heavy chain 5"/>
    <property type="match status" value="1"/>
</dbReference>
<feature type="domain" description="Dynein heavy chain C-terminal" evidence="3">
    <location>
        <begin position="445"/>
        <end position="548"/>
    </location>
</feature>
<evidence type="ECO:0000313" key="4">
    <source>
        <dbReference type="EMBL" id="CAF3344497.1"/>
    </source>
</evidence>
<dbReference type="Pfam" id="PF03028">
    <property type="entry name" value="Dynein_heavy"/>
    <property type="match status" value="1"/>
</dbReference>
<evidence type="ECO:0000259" key="1">
    <source>
        <dbReference type="Pfam" id="PF03028"/>
    </source>
</evidence>
<dbReference type="GO" id="GO:0051959">
    <property type="term" value="F:dynein light intermediate chain binding"/>
    <property type="evidence" value="ECO:0007669"/>
    <property type="project" value="InterPro"/>
</dbReference>
<dbReference type="InterPro" id="IPR041658">
    <property type="entry name" value="AAA_lid_11"/>
</dbReference>